<dbReference type="SUPFAM" id="SSF56219">
    <property type="entry name" value="DNase I-like"/>
    <property type="match status" value="1"/>
</dbReference>
<organism evidence="2 3">
    <name type="scientific">Roseospirillum parvum</name>
    <dbReference type="NCBI Taxonomy" id="83401"/>
    <lineage>
        <taxon>Bacteria</taxon>
        <taxon>Pseudomonadati</taxon>
        <taxon>Pseudomonadota</taxon>
        <taxon>Alphaproteobacteria</taxon>
        <taxon>Rhodospirillales</taxon>
        <taxon>Rhodospirillaceae</taxon>
        <taxon>Roseospirillum</taxon>
    </lineage>
</organism>
<keyword evidence="2" id="KW-0255">Endonuclease</keyword>
<protein>
    <submittedName>
        <fullName evidence="2">Metal-dependent hydrolase, endonuclease/exonuclease/phosphatase family</fullName>
    </submittedName>
</protein>
<keyword evidence="2" id="KW-0378">Hydrolase</keyword>
<dbReference type="PANTHER" id="PTHR14859:SF1">
    <property type="entry name" value="PGAP2-INTERACTING PROTEIN"/>
    <property type="match status" value="1"/>
</dbReference>
<dbReference type="Proteomes" id="UP000217076">
    <property type="component" value="Unassembled WGS sequence"/>
</dbReference>
<feature type="domain" description="Endonuclease/exonuclease/phosphatase" evidence="1">
    <location>
        <begin position="20"/>
        <end position="263"/>
    </location>
</feature>
<dbReference type="InterPro" id="IPR051916">
    <property type="entry name" value="GPI-anchor_lipid_remodeler"/>
</dbReference>
<accession>A0A1G7WB21</accession>
<proteinExistence type="predicted"/>
<evidence type="ECO:0000313" key="3">
    <source>
        <dbReference type="Proteomes" id="UP000217076"/>
    </source>
</evidence>
<dbReference type="STRING" id="83401.SAMN05421742_102133"/>
<dbReference type="GO" id="GO:0006506">
    <property type="term" value="P:GPI anchor biosynthetic process"/>
    <property type="evidence" value="ECO:0007669"/>
    <property type="project" value="TreeGrafter"/>
</dbReference>
<keyword evidence="2" id="KW-0269">Exonuclease</keyword>
<dbReference type="Pfam" id="PF03372">
    <property type="entry name" value="Exo_endo_phos"/>
    <property type="match status" value="1"/>
</dbReference>
<dbReference type="AlphaFoldDB" id="A0A1G7WB21"/>
<evidence type="ECO:0000313" key="2">
    <source>
        <dbReference type="EMBL" id="SDG69054.1"/>
    </source>
</evidence>
<dbReference type="InterPro" id="IPR005135">
    <property type="entry name" value="Endo/exonuclease/phosphatase"/>
</dbReference>
<evidence type="ECO:0000259" key="1">
    <source>
        <dbReference type="Pfam" id="PF03372"/>
    </source>
</evidence>
<dbReference type="InterPro" id="IPR036691">
    <property type="entry name" value="Endo/exonu/phosph_ase_sf"/>
</dbReference>
<name>A0A1G7WB21_9PROT</name>
<dbReference type="GO" id="GO:0004527">
    <property type="term" value="F:exonuclease activity"/>
    <property type="evidence" value="ECO:0007669"/>
    <property type="project" value="UniProtKB-KW"/>
</dbReference>
<sequence length="278" mass="29324">MNPTAAPPPPAQADWALSVVTLNTWKGEGPYRRRLDLMADGLAALAPDVVLLQEAFAAPSLGLSTAEALAERLGLFAIAPAARAKTRQVEGRSVSSTSGLALLSRRPLDRYEVLELPKDAADGDRQALVARLATPHGDLVVVNTHLSHLEQADGLRLAQLQAILSHLDTQPGRPSVLLGGDMNCPPDGACLHWLIDHPGHPAIDLMAGAADPEFATHRDLPPESGRIDHLLLLPGADGPHLEVTECRPVLNTPGADGTWPSDHIGLLVRLAGKGALPP</sequence>
<dbReference type="GO" id="GO:0016020">
    <property type="term" value="C:membrane"/>
    <property type="evidence" value="ECO:0007669"/>
    <property type="project" value="GOC"/>
</dbReference>
<dbReference type="RefSeq" id="WP_176787593.1">
    <property type="nucleotide sequence ID" value="NZ_FNCV01000002.1"/>
</dbReference>
<keyword evidence="3" id="KW-1185">Reference proteome</keyword>
<gene>
    <name evidence="2" type="ORF">SAMN05421742_102133</name>
</gene>
<dbReference type="GO" id="GO:0004519">
    <property type="term" value="F:endonuclease activity"/>
    <property type="evidence" value="ECO:0007669"/>
    <property type="project" value="UniProtKB-KW"/>
</dbReference>
<keyword evidence="2" id="KW-0540">Nuclease</keyword>
<dbReference type="PANTHER" id="PTHR14859">
    <property type="entry name" value="CALCOFLUOR WHITE HYPERSENSITIVE PROTEIN PRECURSOR"/>
    <property type="match status" value="1"/>
</dbReference>
<reference evidence="3" key="1">
    <citation type="submission" date="2016-10" db="EMBL/GenBank/DDBJ databases">
        <authorList>
            <person name="Varghese N."/>
            <person name="Submissions S."/>
        </authorList>
    </citation>
    <scope>NUCLEOTIDE SEQUENCE [LARGE SCALE GENOMIC DNA]</scope>
    <source>
        <strain evidence="3">930I</strain>
    </source>
</reference>
<dbReference type="Gene3D" id="3.60.10.10">
    <property type="entry name" value="Endonuclease/exonuclease/phosphatase"/>
    <property type="match status" value="1"/>
</dbReference>
<dbReference type="EMBL" id="FNCV01000002">
    <property type="protein sequence ID" value="SDG69054.1"/>
    <property type="molecule type" value="Genomic_DNA"/>
</dbReference>